<dbReference type="InterPro" id="IPR003410">
    <property type="entry name" value="HYR_dom"/>
</dbReference>
<feature type="domain" description="EGF-like" evidence="7">
    <location>
        <begin position="740"/>
        <end position="778"/>
    </location>
</feature>
<dbReference type="PROSITE" id="PS00010">
    <property type="entry name" value="ASX_HYDROXYL"/>
    <property type="match status" value="1"/>
</dbReference>
<evidence type="ECO:0000313" key="10">
    <source>
        <dbReference type="EMBL" id="KAK6186938.1"/>
    </source>
</evidence>
<dbReference type="PROSITE" id="PS01186">
    <property type="entry name" value="EGF_2"/>
    <property type="match status" value="2"/>
</dbReference>
<comment type="caution">
    <text evidence="3">Lacks conserved residue(s) required for the propagation of feature annotation.</text>
</comment>
<evidence type="ECO:0000256" key="4">
    <source>
        <dbReference type="PROSITE-ProRule" id="PRU00302"/>
    </source>
</evidence>
<dbReference type="InterPro" id="IPR001881">
    <property type="entry name" value="EGF-like_Ca-bd_dom"/>
</dbReference>
<dbReference type="InterPro" id="IPR011641">
    <property type="entry name" value="Tyr-kin_ephrin_A/B_rcpt-like"/>
</dbReference>
<evidence type="ECO:0000259" key="7">
    <source>
        <dbReference type="PROSITE" id="PS50026"/>
    </source>
</evidence>
<dbReference type="Pfam" id="PF00008">
    <property type="entry name" value="EGF"/>
    <property type="match status" value="1"/>
</dbReference>
<dbReference type="PROSITE" id="PS50026">
    <property type="entry name" value="EGF_3"/>
    <property type="match status" value="2"/>
</dbReference>
<keyword evidence="2 3" id="KW-1015">Disulfide bond</keyword>
<feature type="disulfide bond" evidence="3">
    <location>
        <begin position="728"/>
        <end position="737"/>
    </location>
</feature>
<gene>
    <name evidence="10" type="ORF">SNE40_006194</name>
</gene>
<dbReference type="CDD" id="cd00054">
    <property type="entry name" value="EGF_CA"/>
    <property type="match status" value="2"/>
</dbReference>
<feature type="region of interest" description="Disordered" evidence="5">
    <location>
        <begin position="1109"/>
        <end position="1275"/>
    </location>
</feature>
<proteinExistence type="predicted"/>
<feature type="compositionally biased region" description="Basic and acidic residues" evidence="5">
    <location>
        <begin position="1155"/>
        <end position="1165"/>
    </location>
</feature>
<dbReference type="Gene3D" id="2.10.25.10">
    <property type="entry name" value="Laminin"/>
    <property type="match status" value="2"/>
</dbReference>
<evidence type="ECO:0008006" key="12">
    <source>
        <dbReference type="Google" id="ProtNLM"/>
    </source>
</evidence>
<accession>A0AAN8K7G5</accession>
<dbReference type="Pfam" id="PF07699">
    <property type="entry name" value="Ephrin_rec_like"/>
    <property type="match status" value="3"/>
</dbReference>
<feature type="domain" description="Sushi" evidence="9">
    <location>
        <begin position="186"/>
        <end position="249"/>
    </location>
</feature>
<dbReference type="Gene3D" id="2.60.120.200">
    <property type="match status" value="1"/>
</dbReference>
<dbReference type="InterPro" id="IPR009030">
    <property type="entry name" value="Growth_fac_rcpt_cys_sf"/>
</dbReference>
<dbReference type="InterPro" id="IPR036383">
    <property type="entry name" value="TSP1_rpt_sf"/>
</dbReference>
<dbReference type="InterPro" id="IPR000436">
    <property type="entry name" value="Sushi_SCR_CCP_dom"/>
</dbReference>
<evidence type="ECO:0000259" key="9">
    <source>
        <dbReference type="PROSITE" id="PS50923"/>
    </source>
</evidence>
<dbReference type="CDD" id="cd00033">
    <property type="entry name" value="CCP"/>
    <property type="match status" value="1"/>
</dbReference>
<dbReference type="PROSITE" id="PS00022">
    <property type="entry name" value="EGF_1"/>
    <property type="match status" value="2"/>
</dbReference>
<evidence type="ECO:0000256" key="5">
    <source>
        <dbReference type="SAM" id="MobiDB-lite"/>
    </source>
</evidence>
<evidence type="ECO:0000256" key="2">
    <source>
        <dbReference type="ARBA" id="ARBA00023157"/>
    </source>
</evidence>
<evidence type="ECO:0000259" key="8">
    <source>
        <dbReference type="PROSITE" id="PS50825"/>
    </source>
</evidence>
<keyword evidence="4" id="KW-0768">Sushi</keyword>
<dbReference type="PANTHER" id="PTHR46967">
    <property type="entry name" value="INSULIN-LIKE GROWTH FACTOR BINDING PROTEIN,N-TERMINAL"/>
    <property type="match status" value="1"/>
</dbReference>
<feature type="disulfide bond" evidence="4">
    <location>
        <begin position="2"/>
        <end position="29"/>
    </location>
</feature>
<organism evidence="10 11">
    <name type="scientific">Patella caerulea</name>
    <name type="common">Rayed Mediterranean limpet</name>
    <dbReference type="NCBI Taxonomy" id="87958"/>
    <lineage>
        <taxon>Eukaryota</taxon>
        <taxon>Metazoa</taxon>
        <taxon>Spiralia</taxon>
        <taxon>Lophotrochozoa</taxon>
        <taxon>Mollusca</taxon>
        <taxon>Gastropoda</taxon>
        <taxon>Patellogastropoda</taxon>
        <taxon>Patelloidea</taxon>
        <taxon>Patellidae</taxon>
        <taxon>Patella</taxon>
    </lineage>
</organism>
<dbReference type="GO" id="GO:0005509">
    <property type="term" value="F:calcium ion binding"/>
    <property type="evidence" value="ECO:0007669"/>
    <property type="project" value="InterPro"/>
</dbReference>
<dbReference type="FunFam" id="2.10.50.10:FF:000018">
    <property type="entry name" value="Sushi, von Willebrand factor type A, EGF and pentraxin domain-containing 1"/>
    <property type="match status" value="1"/>
</dbReference>
<dbReference type="SUPFAM" id="SSF57184">
    <property type="entry name" value="Growth factor receptor domain"/>
    <property type="match status" value="1"/>
</dbReference>
<dbReference type="Pfam" id="PF00090">
    <property type="entry name" value="TSP_1"/>
    <property type="match status" value="1"/>
</dbReference>
<dbReference type="SUPFAM" id="SSF57196">
    <property type="entry name" value="EGF/Laminin"/>
    <property type="match status" value="2"/>
</dbReference>
<keyword evidence="6" id="KW-1133">Transmembrane helix</keyword>
<dbReference type="Pfam" id="PF02494">
    <property type="entry name" value="HYR"/>
    <property type="match status" value="1"/>
</dbReference>
<feature type="disulfide bond" evidence="3">
    <location>
        <begin position="707"/>
        <end position="717"/>
    </location>
</feature>
<feature type="disulfide bond" evidence="3">
    <location>
        <begin position="749"/>
        <end position="766"/>
    </location>
</feature>
<dbReference type="Gene3D" id="2.20.100.10">
    <property type="entry name" value="Thrombospondin type-1 (TSP1) repeat"/>
    <property type="match status" value="1"/>
</dbReference>
<dbReference type="InterPro" id="IPR000884">
    <property type="entry name" value="TSP1_rpt"/>
</dbReference>
<evidence type="ECO:0000256" key="1">
    <source>
        <dbReference type="ARBA" id="ARBA00022737"/>
    </source>
</evidence>
<dbReference type="SUPFAM" id="SSF57535">
    <property type="entry name" value="Complement control module/SCR domain"/>
    <property type="match status" value="2"/>
</dbReference>
<evidence type="ECO:0000256" key="3">
    <source>
        <dbReference type="PROSITE-ProRule" id="PRU00076"/>
    </source>
</evidence>
<dbReference type="PROSITE" id="PS50825">
    <property type="entry name" value="HYR"/>
    <property type="match status" value="1"/>
</dbReference>
<dbReference type="SMART" id="SM00032">
    <property type="entry name" value="CCP"/>
    <property type="match status" value="3"/>
</dbReference>
<feature type="disulfide bond" evidence="4">
    <location>
        <begin position="188"/>
        <end position="231"/>
    </location>
</feature>
<comment type="caution">
    <text evidence="10">The sequence shown here is derived from an EMBL/GenBank/DDBJ whole genome shotgun (WGS) entry which is preliminary data.</text>
</comment>
<keyword evidence="3" id="KW-0245">EGF-like domain</keyword>
<dbReference type="InterPro" id="IPR013320">
    <property type="entry name" value="ConA-like_dom_sf"/>
</dbReference>
<dbReference type="InterPro" id="IPR000742">
    <property type="entry name" value="EGF"/>
</dbReference>
<dbReference type="SUPFAM" id="SSF82895">
    <property type="entry name" value="TSP-1 type 1 repeat"/>
    <property type="match status" value="1"/>
</dbReference>
<dbReference type="SMART" id="SM00179">
    <property type="entry name" value="EGF_CA"/>
    <property type="match status" value="2"/>
</dbReference>
<feature type="transmembrane region" description="Helical" evidence="6">
    <location>
        <begin position="1279"/>
        <end position="1306"/>
    </location>
</feature>
<reference evidence="10 11" key="1">
    <citation type="submission" date="2024-01" db="EMBL/GenBank/DDBJ databases">
        <title>The genome of the rayed Mediterranean limpet Patella caerulea (Linnaeus, 1758).</title>
        <authorList>
            <person name="Anh-Thu Weber A."/>
            <person name="Halstead-Nussloch G."/>
        </authorList>
    </citation>
    <scope>NUCLEOTIDE SEQUENCE [LARGE SCALE GENOMIC DNA]</scope>
    <source>
        <strain evidence="10">AATW-2023a</strain>
        <tissue evidence="10">Whole specimen</tissue>
    </source>
</reference>
<feature type="domain" description="Sushi" evidence="9">
    <location>
        <begin position="1"/>
        <end position="31"/>
    </location>
</feature>
<keyword evidence="6" id="KW-0812">Transmembrane</keyword>
<dbReference type="PROSITE" id="PS50923">
    <property type="entry name" value="SUSHI"/>
    <property type="match status" value="3"/>
</dbReference>
<dbReference type="Gene3D" id="2.10.50.10">
    <property type="entry name" value="Tumor Necrosis Factor Receptor, subunit A, domain 2"/>
    <property type="match status" value="3"/>
</dbReference>
<sequence length="1368" mass="150270">MCKEGYRATSPSHTKCTESGKWTTPLSVCKDDAKPVFDNCPGKPITVYADPGLTSATVTYGPITATDNSGKVNVTFLDHGFSTGSRFEEGTHYIRFKATDDDGNNETCTFIVSVIVLKCKVPDYNDTFMDIKCPSGYILGSQCFIDCRFGLPLVGPNIITCEKEDSNPPKTSWDFSLDTQPFCKKIPCKNLTAPLNGALVCDSWFGGSFCNVMCNSNFDIPRGLNTDRLICGLKSGQWSPTDKIPDCTEARHPKRMVLPSAFYYFDGDCTTSTDVIKNNFIQALQNSDTWEHACPVPGDCTVENVVVKCGPTSGRKKRNVQFKRYKREVNELLITFKIVIPFSVDGATKEDARNISVAKLNSIADGIKREVVNGVFNNVVPGFTIRKHSVNFGWEDFECPEGQIANYASVSCRGCPTGTMYNRTEKDCTFCHKGTYQDEAFSMSCKSCPENTATLDEGSRNANNCLAICGIGESSPTGLTPCSPCQIGSYQDTENSQTCKKCPADTSSLTGSTSLRDCKGFDVVLTGPIKLTSKLLESDMDNFTLSVWFKYKSLNSDFTISLIKEERSTIVVDFAKDITVYINGVSLTSLPRNSEWTNFVLTWLNVNKSLQVYLGGRLVSTKTVSSLESDLLENASMEIKLTEGNELTVRQLQLSDILLDDATIENSSQTCELTTTQHLISLNGFRPDNKTNLSIAMPSTCDAVDECLSSPCGQHVCINELSGFKCKCSDGYTGDMCNIPPDYCLSHGCNHGATCNSIATNKSYTCTCPNGYKGTLCDVTIVNGGWGKYTEWSECSTTCGGGTSSRHRLCDNPSPDEDGEPCHGDDTEVKPCNTDKCPECKATDLSRAYGSSVKCTGNTSRLNCNMICRPGTVYNGEETPNYTCMHGVWSPGRKLLPCTEVTSSSSVQIQTVVNFPFLSICEDSEAFKNEISNKVREDTCGGSNTCQYEVIVPECSQGNRRKRDVDTAVTILLTKELPEGDLDLAAYQADGTISPQLKATVEAVEILELSGQMLQNQTENFTVTVNDVVYKASSVNVNGKTICQPGSVGQAGVCGVCTERTYENGNHCLDCTYGYYQDERGTVECKQCPSGWTTQFIGSVDVSSCSVPSDMISASEPEGTTTTTVKHAQDFTTITTRPTDEKGTTSTTVKQTTRRSQDDQSDEKGTTTTTVKQTTRRPQDDQSDEEGTTSTTVKQTTRKSQDDQSDEEGTTTTKVKHSTRKLQDDQSDEEGTTTTTVKQTTRKSQDDQSNEEGTTTTTVKQTTRKSQDDQSDEEDNKDYTLIIAVSVSLVVVCVVIVIIVCVIYYVRKRTRTRKRHIQSLPLPVENQYEPLELLSPVENPYERVEVSATSKDKKIMEIHDEDFGYIYQ</sequence>
<name>A0AAN8K7G5_PATCE</name>
<dbReference type="FunFam" id="2.20.100.10:FF:000007">
    <property type="entry name" value="Thrombospondin 1"/>
    <property type="match status" value="1"/>
</dbReference>
<evidence type="ECO:0000256" key="6">
    <source>
        <dbReference type="SAM" id="Phobius"/>
    </source>
</evidence>
<dbReference type="SUPFAM" id="SSF49899">
    <property type="entry name" value="Concanavalin A-like lectins/glucanases"/>
    <property type="match status" value="1"/>
</dbReference>
<keyword evidence="1" id="KW-0677">Repeat</keyword>
<dbReference type="PANTHER" id="PTHR46967:SF1">
    <property type="entry name" value="KERATIN-ASSOCIATED PROTEIN 16-1-LIKE"/>
    <property type="match status" value="1"/>
</dbReference>
<feature type="compositionally biased region" description="Polar residues" evidence="5">
    <location>
        <begin position="1118"/>
        <end position="1137"/>
    </location>
</feature>
<protein>
    <recommendedName>
        <fullName evidence="12">Sushi, von Willebrand factor type A, EGF and pentraxin domain-containing protein 1-like</fullName>
    </recommendedName>
</protein>
<feature type="domain" description="Sushi" evidence="9">
    <location>
        <begin position="117"/>
        <end position="185"/>
    </location>
</feature>
<feature type="disulfide bond" evidence="3">
    <location>
        <begin position="768"/>
        <end position="777"/>
    </location>
</feature>
<feature type="domain" description="EGF-like" evidence="7">
    <location>
        <begin position="703"/>
        <end position="738"/>
    </location>
</feature>
<dbReference type="InterPro" id="IPR035976">
    <property type="entry name" value="Sushi/SCR/CCP_sf"/>
</dbReference>
<dbReference type="Proteomes" id="UP001347796">
    <property type="component" value="Unassembled WGS sequence"/>
</dbReference>
<evidence type="ECO:0000313" key="11">
    <source>
        <dbReference type="Proteomes" id="UP001347796"/>
    </source>
</evidence>
<dbReference type="EMBL" id="JAZGQO010000005">
    <property type="protein sequence ID" value="KAK6186938.1"/>
    <property type="molecule type" value="Genomic_DNA"/>
</dbReference>
<dbReference type="InterPro" id="IPR000152">
    <property type="entry name" value="EGF-type_Asp/Asn_hydroxyl_site"/>
</dbReference>
<dbReference type="SMART" id="SM00209">
    <property type="entry name" value="TSP1"/>
    <property type="match status" value="1"/>
</dbReference>
<feature type="domain" description="HYR" evidence="8">
    <location>
        <begin position="30"/>
        <end position="116"/>
    </location>
</feature>
<dbReference type="SMART" id="SM00181">
    <property type="entry name" value="EGF"/>
    <property type="match status" value="3"/>
</dbReference>
<dbReference type="PROSITE" id="PS50092">
    <property type="entry name" value="TSP1"/>
    <property type="match status" value="1"/>
</dbReference>
<keyword evidence="11" id="KW-1185">Reference proteome</keyword>
<dbReference type="SMART" id="SM01411">
    <property type="entry name" value="Ephrin_rec_like"/>
    <property type="match status" value="3"/>
</dbReference>
<keyword evidence="6" id="KW-0472">Membrane</keyword>
<dbReference type="Gene3D" id="2.10.70.10">
    <property type="entry name" value="Complement Module, domain 1"/>
    <property type="match status" value="1"/>
</dbReference>